<feature type="transmembrane region" description="Helical" evidence="8">
    <location>
        <begin position="254"/>
        <end position="273"/>
    </location>
</feature>
<dbReference type="CDD" id="cd08760">
    <property type="entry name" value="Cyt_b561_FRRS1_like"/>
    <property type="match status" value="1"/>
</dbReference>
<dbReference type="PROSITE" id="PS50939">
    <property type="entry name" value="CYTOCHROME_B561"/>
    <property type="match status" value="1"/>
</dbReference>
<evidence type="ECO:0000256" key="2">
    <source>
        <dbReference type="ARBA" id="ARBA00022448"/>
    </source>
</evidence>
<evidence type="ECO:0000256" key="7">
    <source>
        <dbReference type="ARBA" id="ARBA00023136"/>
    </source>
</evidence>
<feature type="chain" id="PRO_5033065507" description="Ferric-chelate reductase 1" evidence="9">
    <location>
        <begin position="21"/>
        <end position="431"/>
    </location>
</feature>
<dbReference type="PANTHER" id="PTHR23130">
    <property type="entry name" value="CYTOCHROME B561 AND DOMON DOMAIN-CONTAINING PROTEIN"/>
    <property type="match status" value="1"/>
</dbReference>
<evidence type="ECO:0000256" key="6">
    <source>
        <dbReference type="ARBA" id="ARBA00022989"/>
    </source>
</evidence>
<evidence type="ECO:0000256" key="3">
    <source>
        <dbReference type="ARBA" id="ARBA00022692"/>
    </source>
</evidence>
<evidence type="ECO:0000256" key="9">
    <source>
        <dbReference type="SAM" id="SignalP"/>
    </source>
</evidence>
<evidence type="ECO:0008006" key="14">
    <source>
        <dbReference type="Google" id="ProtNLM"/>
    </source>
</evidence>
<dbReference type="AlphaFoldDB" id="A0A813T4K1"/>
<name>A0A813T4K1_9BILA</name>
<evidence type="ECO:0000259" key="11">
    <source>
        <dbReference type="PROSITE" id="PS50939"/>
    </source>
</evidence>
<proteinExistence type="predicted"/>
<keyword evidence="3 8" id="KW-0812">Transmembrane</keyword>
<feature type="domain" description="DOMON" evidence="10">
    <location>
        <begin position="46"/>
        <end position="166"/>
    </location>
</feature>
<evidence type="ECO:0000256" key="4">
    <source>
        <dbReference type="ARBA" id="ARBA00022729"/>
    </source>
</evidence>
<feature type="domain" description="Cytochrome b561" evidence="11">
    <location>
        <begin position="173"/>
        <end position="379"/>
    </location>
</feature>
<feature type="transmembrane region" description="Helical" evidence="8">
    <location>
        <begin position="285"/>
        <end position="306"/>
    </location>
</feature>
<dbReference type="PANTHER" id="PTHR23130:SF171">
    <property type="entry name" value="OS01G0895300 PROTEIN"/>
    <property type="match status" value="1"/>
</dbReference>
<feature type="transmembrane region" description="Helical" evidence="8">
    <location>
        <begin position="407"/>
        <end position="428"/>
    </location>
</feature>
<dbReference type="SMART" id="SM00665">
    <property type="entry name" value="B561"/>
    <property type="match status" value="1"/>
</dbReference>
<evidence type="ECO:0000256" key="1">
    <source>
        <dbReference type="ARBA" id="ARBA00004370"/>
    </source>
</evidence>
<keyword evidence="2" id="KW-0813">Transport</keyword>
<keyword evidence="4 9" id="KW-0732">Signal</keyword>
<feature type="transmembrane region" description="Helical" evidence="8">
    <location>
        <begin position="327"/>
        <end position="347"/>
    </location>
</feature>
<keyword evidence="6 8" id="KW-1133">Transmembrane helix</keyword>
<evidence type="ECO:0000256" key="8">
    <source>
        <dbReference type="SAM" id="Phobius"/>
    </source>
</evidence>
<evidence type="ECO:0000259" key="10">
    <source>
        <dbReference type="PROSITE" id="PS50836"/>
    </source>
</evidence>
<dbReference type="InterPro" id="IPR005018">
    <property type="entry name" value="DOMON_domain"/>
</dbReference>
<dbReference type="Proteomes" id="UP000663879">
    <property type="component" value="Unassembled WGS sequence"/>
</dbReference>
<feature type="signal peptide" evidence="9">
    <location>
        <begin position="1"/>
        <end position="20"/>
    </location>
</feature>
<accession>A0A813T4K1</accession>
<dbReference type="Pfam" id="PF03188">
    <property type="entry name" value="Cytochrom_B561"/>
    <property type="match status" value="1"/>
</dbReference>
<dbReference type="GO" id="GO:0016020">
    <property type="term" value="C:membrane"/>
    <property type="evidence" value="ECO:0007669"/>
    <property type="project" value="UniProtKB-SubCell"/>
</dbReference>
<dbReference type="EMBL" id="CAJNOC010000816">
    <property type="protein sequence ID" value="CAF0806427.1"/>
    <property type="molecule type" value="Genomic_DNA"/>
</dbReference>
<keyword evidence="5" id="KW-0249">Electron transport</keyword>
<evidence type="ECO:0000256" key="5">
    <source>
        <dbReference type="ARBA" id="ARBA00022982"/>
    </source>
</evidence>
<feature type="transmembrane region" description="Helical" evidence="8">
    <location>
        <begin position="213"/>
        <end position="233"/>
    </location>
</feature>
<comment type="caution">
    <text evidence="12">The sequence shown here is derived from an EMBL/GenBank/DDBJ whole genome shotgun (WGS) entry which is preliminary data.</text>
</comment>
<evidence type="ECO:0000313" key="12">
    <source>
        <dbReference type="EMBL" id="CAF0806427.1"/>
    </source>
</evidence>
<comment type="subcellular location">
    <subcellularLocation>
        <location evidence="1">Membrane</location>
    </subcellularLocation>
</comment>
<protein>
    <recommendedName>
        <fullName evidence="14">Ferric-chelate reductase 1</fullName>
    </recommendedName>
</protein>
<dbReference type="InterPro" id="IPR006593">
    <property type="entry name" value="Cyt_b561/ferric_Rdtase_TM"/>
</dbReference>
<sequence length="431" mass="49860">MNSYICYFLSFILLIQIKSSYLIDTSDCEKTSGCFREPNKCENSNCQHLVKWKDFGDSTQFTLVTKTLPSDFYFAVGFSTDEYMGNDNVVIAFRKQSGYSTIGSFFNYEGYSSEIFDKNDIRIGLSEISFVNEDNYFYCSFNRKKSMNVDNYFNLDNKYYLLIAKGDADFDDPNAYPTYHEFRLSSSELVDFSSTDNIEISTRPIKLAKAHGILMMFSWMFLSTLGILFARYYKYLNSNKTYFGVQLWFVFHRSLMVSVTMLSLLGLLLILIAKNWKWTSSILKINFTHSIIGILTISFSVFQPIYAVFRPGKDAPNRGFFNWAHRLFGILTYVLSIVSVFLGSILFFSNKNWMILIGWVAWLVLLIFLLEISEYKIRSNEAKVSNEKTEFSENDKRTSLFNRNFKSFILVVHIVISSAFAVAIMVLISTI</sequence>
<dbReference type="Gene3D" id="1.20.120.1770">
    <property type="match status" value="1"/>
</dbReference>
<keyword evidence="7 8" id="KW-0472">Membrane</keyword>
<dbReference type="SMART" id="SM00664">
    <property type="entry name" value="DoH"/>
    <property type="match status" value="1"/>
</dbReference>
<organism evidence="12 13">
    <name type="scientific">Brachionus calyciflorus</name>
    <dbReference type="NCBI Taxonomy" id="104777"/>
    <lineage>
        <taxon>Eukaryota</taxon>
        <taxon>Metazoa</taxon>
        <taxon>Spiralia</taxon>
        <taxon>Gnathifera</taxon>
        <taxon>Rotifera</taxon>
        <taxon>Eurotatoria</taxon>
        <taxon>Monogononta</taxon>
        <taxon>Pseudotrocha</taxon>
        <taxon>Ploima</taxon>
        <taxon>Brachionidae</taxon>
        <taxon>Brachionus</taxon>
    </lineage>
</organism>
<reference evidence="12" key="1">
    <citation type="submission" date="2021-02" db="EMBL/GenBank/DDBJ databases">
        <authorList>
            <person name="Nowell W R."/>
        </authorList>
    </citation>
    <scope>NUCLEOTIDE SEQUENCE</scope>
    <source>
        <strain evidence="12">Ploen Becks lab</strain>
    </source>
</reference>
<dbReference type="Pfam" id="PF03351">
    <property type="entry name" value="DOMON"/>
    <property type="match status" value="1"/>
</dbReference>
<gene>
    <name evidence="12" type="ORF">OXX778_LOCUS6741</name>
</gene>
<feature type="transmembrane region" description="Helical" evidence="8">
    <location>
        <begin position="353"/>
        <end position="370"/>
    </location>
</feature>
<keyword evidence="13" id="KW-1185">Reference proteome</keyword>
<dbReference type="PROSITE" id="PS50836">
    <property type="entry name" value="DOMON"/>
    <property type="match status" value="1"/>
</dbReference>
<evidence type="ECO:0000313" key="13">
    <source>
        <dbReference type="Proteomes" id="UP000663879"/>
    </source>
</evidence>
<dbReference type="OrthoDB" id="6418377at2759"/>